<protein>
    <submittedName>
        <fullName evidence="2">Uncharacterized protein</fullName>
    </submittedName>
</protein>
<dbReference type="Proteomes" id="UP000268350">
    <property type="component" value="Unassembled WGS sequence"/>
</dbReference>
<proteinExistence type="predicted"/>
<gene>
    <name evidence="2" type="ORF">DGUA_6G003032</name>
</gene>
<feature type="signal peptide" evidence="1">
    <location>
        <begin position="1"/>
        <end position="26"/>
    </location>
</feature>
<dbReference type="OMA" id="CTMICLF"/>
<sequence length="83" mass="9061">MKLSVLFILMQLLAMSMLMLMPTSNGDAFVDTSRGDISVAEAEEGSCLVGCLKASNISSVDPPTECPQYERTLDCTLICLFRH</sequence>
<evidence type="ECO:0000256" key="1">
    <source>
        <dbReference type="SAM" id="SignalP"/>
    </source>
</evidence>
<reference evidence="3" key="1">
    <citation type="submission" date="2018-01" db="EMBL/GenBank/DDBJ databases">
        <authorList>
            <person name="Alioto T."/>
            <person name="Alioto T."/>
        </authorList>
    </citation>
    <scope>NUCLEOTIDE SEQUENCE [LARGE SCALE GENOMIC DNA]</scope>
</reference>
<dbReference type="AlphaFoldDB" id="A0A3B0JRE2"/>
<evidence type="ECO:0000313" key="3">
    <source>
        <dbReference type="Proteomes" id="UP000268350"/>
    </source>
</evidence>
<feature type="chain" id="PRO_5017376082" evidence="1">
    <location>
        <begin position="27"/>
        <end position="83"/>
    </location>
</feature>
<evidence type="ECO:0000313" key="2">
    <source>
        <dbReference type="EMBL" id="SPP75251.1"/>
    </source>
</evidence>
<name>A0A3B0JRE2_DROGU</name>
<keyword evidence="3" id="KW-1185">Reference proteome</keyword>
<keyword evidence="1" id="KW-0732">Signal</keyword>
<dbReference type="EMBL" id="OUUW01000001">
    <property type="protein sequence ID" value="SPP75251.1"/>
    <property type="molecule type" value="Genomic_DNA"/>
</dbReference>
<accession>A0A3B0JRE2</accession>
<organism evidence="2 3">
    <name type="scientific">Drosophila guanche</name>
    <name type="common">Fruit fly</name>
    <dbReference type="NCBI Taxonomy" id="7266"/>
    <lineage>
        <taxon>Eukaryota</taxon>
        <taxon>Metazoa</taxon>
        <taxon>Ecdysozoa</taxon>
        <taxon>Arthropoda</taxon>
        <taxon>Hexapoda</taxon>
        <taxon>Insecta</taxon>
        <taxon>Pterygota</taxon>
        <taxon>Neoptera</taxon>
        <taxon>Endopterygota</taxon>
        <taxon>Diptera</taxon>
        <taxon>Brachycera</taxon>
        <taxon>Muscomorpha</taxon>
        <taxon>Ephydroidea</taxon>
        <taxon>Drosophilidae</taxon>
        <taxon>Drosophila</taxon>
        <taxon>Sophophora</taxon>
    </lineage>
</organism>